<sequence>MAISDKTFEAAELDDALTANPALKEHVLASIKKLGYTPYTTTEFDAAIGTKIGEKTSELYTGLDNDIFSASGIAKEGTEKTYDYAKRVIGGLKSAPTALQTEIADLKRTIANGSGDATMKAQLEALQTKEAETAQKLEDAGTKLFQKDVLLDVREGLRDLKYDPNVKESVRKVLVDSATAAIVGRAKVQKNADNTEQIVYVQEGKTMLTDKNVPADAAYILRDMLKDVLDAGHQGAGGGAGRDDKAPEVDASGNVKAPTARPADKKTRDAVRLWLLELGLKQGTAAFSEAYATHSKGLPAR</sequence>
<dbReference type="Proteomes" id="UP000317646">
    <property type="component" value="Unassembled WGS sequence"/>
</dbReference>
<gene>
    <name evidence="2" type="ORF">EAH73_11940</name>
</gene>
<dbReference type="AlphaFoldDB" id="A0A502GW11"/>
<name>A0A502GW11_9BACT</name>
<evidence type="ECO:0000256" key="1">
    <source>
        <dbReference type="SAM" id="MobiDB-lite"/>
    </source>
</evidence>
<comment type="caution">
    <text evidence="2">The sequence shown here is derived from an EMBL/GenBank/DDBJ whole genome shotgun (WGS) entry which is preliminary data.</text>
</comment>
<reference evidence="2 3" key="1">
    <citation type="journal article" date="2019" name="Environ. Microbiol.">
        <title>Species interactions and distinct microbial communities in high Arctic permafrost affected cryosols are associated with the CH4 and CO2 gas fluxes.</title>
        <authorList>
            <person name="Altshuler I."/>
            <person name="Hamel J."/>
            <person name="Turney S."/>
            <person name="Magnuson E."/>
            <person name="Levesque R."/>
            <person name="Greer C."/>
            <person name="Whyte L.G."/>
        </authorList>
    </citation>
    <scope>NUCLEOTIDE SEQUENCE [LARGE SCALE GENOMIC DNA]</scope>
    <source>
        <strain evidence="2 3">S9.2P</strain>
    </source>
</reference>
<accession>A0A502GW11</accession>
<feature type="region of interest" description="Disordered" evidence="1">
    <location>
        <begin position="234"/>
        <end position="266"/>
    </location>
</feature>
<keyword evidence="3" id="KW-1185">Reference proteome</keyword>
<evidence type="ECO:0000313" key="3">
    <source>
        <dbReference type="Proteomes" id="UP000317646"/>
    </source>
</evidence>
<proteinExistence type="predicted"/>
<protein>
    <submittedName>
        <fullName evidence="2">Uncharacterized protein</fullName>
    </submittedName>
</protein>
<dbReference type="EMBL" id="RCYZ01000004">
    <property type="protein sequence ID" value="TPG66074.1"/>
    <property type="molecule type" value="Genomic_DNA"/>
</dbReference>
<evidence type="ECO:0000313" key="2">
    <source>
        <dbReference type="EMBL" id="TPG66074.1"/>
    </source>
</evidence>
<organism evidence="2 3">
    <name type="scientific">Hymenobacter nivis</name>
    <dbReference type="NCBI Taxonomy" id="1850093"/>
    <lineage>
        <taxon>Bacteria</taxon>
        <taxon>Pseudomonadati</taxon>
        <taxon>Bacteroidota</taxon>
        <taxon>Cytophagia</taxon>
        <taxon>Cytophagales</taxon>
        <taxon>Hymenobacteraceae</taxon>
        <taxon>Hymenobacter</taxon>
    </lineage>
</organism>